<evidence type="ECO:0000313" key="1">
    <source>
        <dbReference type="EMBL" id="KAB1212204.1"/>
    </source>
</evidence>
<dbReference type="Pfam" id="PF07911">
    <property type="entry name" value="DUF1677"/>
    <property type="match status" value="1"/>
</dbReference>
<protein>
    <submittedName>
        <fullName evidence="1">Uncharacterized protein</fullName>
    </submittedName>
</protein>
<dbReference type="PANTHER" id="PTHR33108">
    <property type="entry name" value="OS01G0745000 PROTEIN"/>
    <property type="match status" value="1"/>
</dbReference>
<reference evidence="1 2" key="1">
    <citation type="journal article" date="2019" name="Plant Biotechnol. J.">
        <title>The red bayberry genome and genetic basis of sex determination.</title>
        <authorList>
            <person name="Jia H.M."/>
            <person name="Jia H.J."/>
            <person name="Cai Q.L."/>
            <person name="Wang Y."/>
            <person name="Zhao H.B."/>
            <person name="Yang W.F."/>
            <person name="Wang G.Y."/>
            <person name="Li Y.H."/>
            <person name="Zhan D.L."/>
            <person name="Shen Y.T."/>
            <person name="Niu Q.F."/>
            <person name="Chang L."/>
            <person name="Qiu J."/>
            <person name="Zhao L."/>
            <person name="Xie H.B."/>
            <person name="Fu W.Y."/>
            <person name="Jin J."/>
            <person name="Li X.W."/>
            <person name="Jiao Y."/>
            <person name="Zhou C.C."/>
            <person name="Tu T."/>
            <person name="Chai C.Y."/>
            <person name="Gao J.L."/>
            <person name="Fan L.J."/>
            <person name="van de Weg E."/>
            <person name="Wang J.Y."/>
            <person name="Gao Z.S."/>
        </authorList>
    </citation>
    <scope>NUCLEOTIDE SEQUENCE [LARGE SCALE GENOMIC DNA]</scope>
    <source>
        <tissue evidence="1">Leaves</tissue>
    </source>
</reference>
<name>A0A6A1VHK1_9ROSI</name>
<comment type="caution">
    <text evidence="1">The sequence shown here is derived from an EMBL/GenBank/DDBJ whole genome shotgun (WGS) entry which is preliminary data.</text>
</comment>
<dbReference type="Proteomes" id="UP000516437">
    <property type="component" value="Chromosome 5"/>
</dbReference>
<gene>
    <name evidence="1" type="ORF">CJ030_MR5G000201</name>
</gene>
<organism evidence="1 2">
    <name type="scientific">Morella rubra</name>
    <name type="common">Chinese bayberry</name>
    <dbReference type="NCBI Taxonomy" id="262757"/>
    <lineage>
        <taxon>Eukaryota</taxon>
        <taxon>Viridiplantae</taxon>
        <taxon>Streptophyta</taxon>
        <taxon>Embryophyta</taxon>
        <taxon>Tracheophyta</taxon>
        <taxon>Spermatophyta</taxon>
        <taxon>Magnoliopsida</taxon>
        <taxon>eudicotyledons</taxon>
        <taxon>Gunneridae</taxon>
        <taxon>Pentapetalae</taxon>
        <taxon>rosids</taxon>
        <taxon>fabids</taxon>
        <taxon>Fagales</taxon>
        <taxon>Myricaceae</taxon>
        <taxon>Morella</taxon>
    </lineage>
</organism>
<accession>A0A6A1VHK1</accession>
<keyword evidence="2" id="KW-1185">Reference proteome</keyword>
<dbReference type="InterPro" id="IPR012876">
    <property type="entry name" value="DUF1677_pln"/>
</dbReference>
<sequence length="101" mass="10902">MASEVVKKAECGCCGIWEECTTGYIGWVQERFGGVWVCGLCEEAIKDEQARLGVGVEVALRVHATFREAAHADPAARIARSILQLIKKILSSSLSPKASLP</sequence>
<dbReference type="OrthoDB" id="1531514at2759"/>
<dbReference type="AlphaFoldDB" id="A0A6A1VHK1"/>
<evidence type="ECO:0000313" key="2">
    <source>
        <dbReference type="Proteomes" id="UP000516437"/>
    </source>
</evidence>
<dbReference type="PANTHER" id="PTHR33108:SF42">
    <property type="entry name" value="(WILD MALAYSIAN BANANA) HYPOTHETICAL PROTEIN"/>
    <property type="match status" value="1"/>
</dbReference>
<dbReference type="EMBL" id="RXIC02000023">
    <property type="protein sequence ID" value="KAB1212204.1"/>
    <property type="molecule type" value="Genomic_DNA"/>
</dbReference>
<proteinExistence type="predicted"/>